<dbReference type="InterPro" id="IPR011990">
    <property type="entry name" value="TPR-like_helical_dom_sf"/>
</dbReference>
<accession>E4XSE1</accession>
<dbReference type="EMBL" id="FN653133">
    <property type="protein sequence ID" value="CBY19944.1"/>
    <property type="molecule type" value="Genomic_DNA"/>
</dbReference>
<sequence length="87" mass="9998">MSRSYDGGNFMGNLYMNMLIQSGEKALVDGNFKEAERISSIMLQGDIFFAKAYKIKGLALQHMNRELDALVAYEDCLKYHPERESKR</sequence>
<dbReference type="SUPFAM" id="SSF48452">
    <property type="entry name" value="TPR-like"/>
    <property type="match status" value="1"/>
</dbReference>
<dbReference type="InParanoid" id="E4XSE1"/>
<protein>
    <recommendedName>
        <fullName evidence="5">MalT-like TPR region domain-containing protein</fullName>
    </recommendedName>
</protein>
<keyword evidence="4" id="KW-1185">Reference proteome</keyword>
<dbReference type="EMBL" id="FN655596">
    <property type="protein sequence ID" value="CBY39624.1"/>
    <property type="molecule type" value="Genomic_DNA"/>
</dbReference>
<evidence type="ECO:0000313" key="1">
    <source>
        <dbReference type="EMBL" id="CBY19944.1"/>
    </source>
</evidence>
<dbReference type="Gene3D" id="1.25.40.10">
    <property type="entry name" value="Tetratricopeptide repeat domain"/>
    <property type="match status" value="1"/>
</dbReference>
<evidence type="ECO:0008006" key="5">
    <source>
        <dbReference type="Google" id="ProtNLM"/>
    </source>
</evidence>
<proteinExistence type="predicted"/>
<dbReference type="AlphaFoldDB" id="E4XSE1"/>
<dbReference type="EMBL" id="FN656461">
    <property type="protein sequence ID" value="CBY41482.1"/>
    <property type="molecule type" value="Genomic_DNA"/>
</dbReference>
<evidence type="ECO:0000313" key="2">
    <source>
        <dbReference type="EMBL" id="CBY39624.1"/>
    </source>
</evidence>
<dbReference type="Proteomes" id="UP000001307">
    <property type="component" value="Unassembled WGS sequence"/>
</dbReference>
<reference evidence="1" key="1">
    <citation type="journal article" date="2010" name="Science">
        <title>Plasticity of animal genome architecture unmasked by rapid evolution of a pelagic tunicate.</title>
        <authorList>
            <person name="Denoeud F."/>
            <person name="Henriet S."/>
            <person name="Mungpakdee S."/>
            <person name="Aury J.M."/>
            <person name="Da Silva C."/>
            <person name="Brinkmann H."/>
            <person name="Mikhaleva J."/>
            <person name="Olsen L.C."/>
            <person name="Jubin C."/>
            <person name="Canestro C."/>
            <person name="Bouquet J.M."/>
            <person name="Danks G."/>
            <person name="Poulain J."/>
            <person name="Campsteijn C."/>
            <person name="Adamski M."/>
            <person name="Cross I."/>
            <person name="Yadetie F."/>
            <person name="Muffato M."/>
            <person name="Louis A."/>
            <person name="Butcher S."/>
            <person name="Tsagkogeorga G."/>
            <person name="Konrad A."/>
            <person name="Singh S."/>
            <person name="Jensen M.F."/>
            <person name="Cong E.H."/>
            <person name="Eikeseth-Otteraa H."/>
            <person name="Noel B."/>
            <person name="Anthouard V."/>
            <person name="Porcel B.M."/>
            <person name="Kachouri-Lafond R."/>
            <person name="Nishino A."/>
            <person name="Ugolini M."/>
            <person name="Chourrout P."/>
            <person name="Nishida H."/>
            <person name="Aasland R."/>
            <person name="Huzurbazar S."/>
            <person name="Westhof E."/>
            <person name="Delsuc F."/>
            <person name="Lehrach H."/>
            <person name="Reinhardt R."/>
            <person name="Weissenbach J."/>
            <person name="Roy S.W."/>
            <person name="Artiguenave F."/>
            <person name="Postlethwait J.H."/>
            <person name="Manak J.R."/>
            <person name="Thompson E.M."/>
            <person name="Jaillon O."/>
            <person name="Du Pasquier L."/>
            <person name="Boudinot P."/>
            <person name="Liberles D.A."/>
            <person name="Volff J.N."/>
            <person name="Philippe H."/>
            <person name="Lenhard B."/>
            <person name="Roest Crollius H."/>
            <person name="Wincker P."/>
            <person name="Chourrout D."/>
        </authorList>
    </citation>
    <scope>NUCLEOTIDE SEQUENCE [LARGE SCALE GENOMIC DNA]</scope>
</reference>
<evidence type="ECO:0000313" key="3">
    <source>
        <dbReference type="EMBL" id="CBY41482.1"/>
    </source>
</evidence>
<gene>
    <name evidence="1" type="ORF">GSOID_T00002094001</name>
    <name evidence="2" type="ORF">GSOID_T00020199001</name>
    <name evidence="3" type="ORF">GSOID_T00023560001</name>
</gene>
<evidence type="ECO:0000313" key="4">
    <source>
        <dbReference type="Proteomes" id="UP000001307"/>
    </source>
</evidence>
<name>E4XSE1_OIKDI</name>
<organism evidence="1">
    <name type="scientific">Oikopleura dioica</name>
    <name type="common">Tunicate</name>
    <dbReference type="NCBI Taxonomy" id="34765"/>
    <lineage>
        <taxon>Eukaryota</taxon>
        <taxon>Metazoa</taxon>
        <taxon>Chordata</taxon>
        <taxon>Tunicata</taxon>
        <taxon>Appendicularia</taxon>
        <taxon>Copelata</taxon>
        <taxon>Oikopleuridae</taxon>
        <taxon>Oikopleura</taxon>
    </lineage>
</organism>
<dbReference type="Proteomes" id="UP000011014">
    <property type="component" value="Unassembled WGS sequence"/>
</dbReference>